<evidence type="ECO:0000256" key="5">
    <source>
        <dbReference type="RuleBase" id="RU000488"/>
    </source>
</evidence>
<evidence type="ECO:0000313" key="7">
    <source>
        <dbReference type="EMBL" id="KPI89958.1"/>
    </source>
</evidence>
<evidence type="ECO:0000256" key="2">
    <source>
        <dbReference type="ARBA" id="ARBA00022692"/>
    </source>
</evidence>
<dbReference type="OrthoDB" id="250329at2759"/>
<keyword evidence="3 4" id="KW-0472">Membrane</keyword>
<gene>
    <name evidence="7" type="ORF">ABL78_0926</name>
</gene>
<dbReference type="PANTHER" id="PTHR46080:SF18">
    <property type="entry name" value="MITOCHONDRIAL SUBSTRATE CARRIER FAMILY PROTEIN J"/>
    <property type="match status" value="1"/>
</dbReference>
<feature type="repeat" description="Solcar" evidence="4">
    <location>
        <begin position="348"/>
        <end position="465"/>
    </location>
</feature>
<keyword evidence="8" id="KW-1185">Reference proteome</keyword>
<protein>
    <recommendedName>
        <fullName evidence="9">Mitochondrial carrier protein</fullName>
    </recommendedName>
</protein>
<name>A0A0N1IBB8_LEPSE</name>
<dbReference type="EMBL" id="LJSK01000013">
    <property type="protein sequence ID" value="KPI89958.1"/>
    <property type="molecule type" value="Genomic_DNA"/>
</dbReference>
<dbReference type="PANTHER" id="PTHR46080">
    <property type="entry name" value="MITOCHONDRIAL SUBSTRATE CARRIER FAMILY PROTEIN J"/>
    <property type="match status" value="1"/>
</dbReference>
<dbReference type="Proteomes" id="UP000038009">
    <property type="component" value="Unassembled WGS sequence"/>
</dbReference>
<feature type="compositionally biased region" description="Low complexity" evidence="6">
    <location>
        <begin position="153"/>
        <end position="162"/>
    </location>
</feature>
<comment type="subcellular location">
    <subcellularLocation>
        <location evidence="1">Membrane</location>
        <topology evidence="1">Multi-pass membrane protein</topology>
    </subcellularLocation>
</comment>
<dbReference type="Pfam" id="PF00153">
    <property type="entry name" value="Mito_carr"/>
    <property type="match status" value="1"/>
</dbReference>
<keyword evidence="2 4" id="KW-0812">Transmembrane</keyword>
<evidence type="ECO:0000256" key="1">
    <source>
        <dbReference type="ARBA" id="ARBA00004141"/>
    </source>
</evidence>
<organism evidence="7 8">
    <name type="scientific">Leptomonas seymouri</name>
    <dbReference type="NCBI Taxonomy" id="5684"/>
    <lineage>
        <taxon>Eukaryota</taxon>
        <taxon>Discoba</taxon>
        <taxon>Euglenozoa</taxon>
        <taxon>Kinetoplastea</taxon>
        <taxon>Metakinetoplastina</taxon>
        <taxon>Trypanosomatida</taxon>
        <taxon>Trypanosomatidae</taxon>
        <taxon>Leishmaniinae</taxon>
        <taxon>Leptomonas</taxon>
    </lineage>
</organism>
<keyword evidence="5" id="KW-0813">Transport</keyword>
<evidence type="ECO:0000256" key="3">
    <source>
        <dbReference type="ARBA" id="ARBA00023136"/>
    </source>
</evidence>
<dbReference type="VEuPathDB" id="TriTrypDB:Lsey_0013_0230"/>
<comment type="similarity">
    <text evidence="5">Belongs to the mitochondrial carrier (TC 2.A.29) family.</text>
</comment>
<evidence type="ECO:0008006" key="9">
    <source>
        <dbReference type="Google" id="ProtNLM"/>
    </source>
</evidence>
<sequence length="480" mass="50727">MEALSSPAPSTSGSLTTNAVTRSISDLHVPTWLGFLSANIAVRTLLFHPIQLAISRKRVTRESTPPTVWGLVKAAYRGGHTSAYGPASATGQYNFGQGGVRGLYRGIGAALLCNLVGETSYLLTLEAMKEYVAGPQPRGRDTCSSQADGSMCSPSSASSTHEGSSEAPSTFVSSGSSTAVGAMCGDLVALLLVTPMVIVCNRQMTAGYGMAASNSYTTIPRTLLEVWGLYQRSTSPASAAAAKAPTGKAGVHQSPSTVNSVSRIGRVRRGFTGLYQGLSAGLLRIPSSGCWWGVYTKSKEALYTMTAPTLSRWEQDHLEKAAAAGVVAAPPAPPASFWKQNWLLSPTDNPLLNATASVLASVCTTLLFNPVAVIQTRQQSLSPHFWIESTQRADAGAAAAATATAAPHRRSWKTSLPFRRVYHVANDILRKEGLRGFFKGAPANITVAVIDGVIFTLIFEFTKLGSDVQLLKQHCSDSVS</sequence>
<dbReference type="InterPro" id="IPR018108">
    <property type="entry name" value="MCP_transmembrane"/>
</dbReference>
<evidence type="ECO:0000313" key="8">
    <source>
        <dbReference type="Proteomes" id="UP000038009"/>
    </source>
</evidence>
<reference evidence="7 8" key="1">
    <citation type="journal article" date="2015" name="PLoS Pathog.">
        <title>Leptomonas seymouri: Adaptations to the Dixenous Life Cycle Analyzed by Genome Sequencing, Transcriptome Profiling and Co-infection with Leishmania donovani.</title>
        <authorList>
            <person name="Kraeva N."/>
            <person name="Butenko A."/>
            <person name="Hlavacova J."/>
            <person name="Kostygov A."/>
            <person name="Myskova J."/>
            <person name="Grybchuk D."/>
            <person name="Lestinova T."/>
            <person name="Votypka J."/>
            <person name="Volf P."/>
            <person name="Opperdoes F."/>
            <person name="Flegontov P."/>
            <person name="Lukes J."/>
            <person name="Yurchenko V."/>
        </authorList>
    </citation>
    <scope>NUCLEOTIDE SEQUENCE [LARGE SCALE GENOMIC DNA]</scope>
    <source>
        <strain evidence="7 8">ATCC 30220</strain>
    </source>
</reference>
<dbReference type="OMA" id="NRQMTAG"/>
<comment type="caution">
    <text evidence="7">The sequence shown here is derived from an EMBL/GenBank/DDBJ whole genome shotgun (WGS) entry which is preliminary data.</text>
</comment>
<evidence type="ECO:0000256" key="4">
    <source>
        <dbReference type="PROSITE-ProRule" id="PRU00282"/>
    </source>
</evidence>
<dbReference type="InterPro" id="IPR023395">
    <property type="entry name" value="MCP_dom_sf"/>
</dbReference>
<dbReference type="Gene3D" id="1.50.40.10">
    <property type="entry name" value="Mitochondrial carrier domain"/>
    <property type="match status" value="1"/>
</dbReference>
<feature type="region of interest" description="Disordered" evidence="6">
    <location>
        <begin position="135"/>
        <end position="171"/>
    </location>
</feature>
<evidence type="ECO:0000256" key="6">
    <source>
        <dbReference type="SAM" id="MobiDB-lite"/>
    </source>
</evidence>
<proteinExistence type="inferred from homology"/>
<accession>A0A0N1IBB8</accession>
<dbReference type="SUPFAM" id="SSF103506">
    <property type="entry name" value="Mitochondrial carrier"/>
    <property type="match status" value="1"/>
</dbReference>
<dbReference type="PROSITE" id="PS50920">
    <property type="entry name" value="SOLCAR"/>
    <property type="match status" value="1"/>
</dbReference>
<dbReference type="GO" id="GO:0016020">
    <property type="term" value="C:membrane"/>
    <property type="evidence" value="ECO:0007669"/>
    <property type="project" value="UniProtKB-SubCell"/>
</dbReference>
<dbReference type="AlphaFoldDB" id="A0A0N1IBB8"/>